<name>A0ABD2N3A6_9CUCU</name>
<evidence type="ECO:0000256" key="1">
    <source>
        <dbReference type="PROSITE-ProRule" id="PRU00371"/>
    </source>
</evidence>
<protein>
    <recommendedName>
        <fullName evidence="7">MADF domain-containing protein</fullName>
    </recommendedName>
</protein>
<gene>
    <name evidence="5" type="ORF">HHI36_014622</name>
</gene>
<dbReference type="PANTHER" id="PTHR12243">
    <property type="entry name" value="MADF DOMAIN TRANSCRIPTION FACTOR"/>
    <property type="match status" value="1"/>
</dbReference>
<dbReference type="AlphaFoldDB" id="A0ABD2N3A6"/>
<feature type="compositionally biased region" description="Acidic residues" evidence="2">
    <location>
        <begin position="126"/>
        <end position="135"/>
    </location>
</feature>
<dbReference type="EMBL" id="JABFTP020000062">
    <property type="protein sequence ID" value="KAL3273168.1"/>
    <property type="molecule type" value="Genomic_DNA"/>
</dbReference>
<feature type="domain" description="MADF" evidence="3">
    <location>
        <begin position="5"/>
        <end position="105"/>
    </location>
</feature>
<organism evidence="5 6">
    <name type="scientific">Cryptolaemus montrouzieri</name>
    <dbReference type="NCBI Taxonomy" id="559131"/>
    <lineage>
        <taxon>Eukaryota</taxon>
        <taxon>Metazoa</taxon>
        <taxon>Ecdysozoa</taxon>
        <taxon>Arthropoda</taxon>
        <taxon>Hexapoda</taxon>
        <taxon>Insecta</taxon>
        <taxon>Pterygota</taxon>
        <taxon>Neoptera</taxon>
        <taxon>Endopterygota</taxon>
        <taxon>Coleoptera</taxon>
        <taxon>Polyphaga</taxon>
        <taxon>Cucujiformia</taxon>
        <taxon>Coccinelloidea</taxon>
        <taxon>Coccinellidae</taxon>
        <taxon>Scymninae</taxon>
        <taxon>Scymnini</taxon>
        <taxon>Cryptolaemus</taxon>
    </lineage>
</organism>
<proteinExistence type="predicted"/>
<evidence type="ECO:0000259" key="3">
    <source>
        <dbReference type="PROSITE" id="PS51029"/>
    </source>
</evidence>
<keyword evidence="6" id="KW-1185">Reference proteome</keyword>
<dbReference type="PANTHER" id="PTHR12243:SF67">
    <property type="entry name" value="COREPRESSOR OF PANGOLIN, ISOFORM A-RELATED"/>
    <property type="match status" value="1"/>
</dbReference>
<evidence type="ECO:0000256" key="2">
    <source>
        <dbReference type="SAM" id="MobiDB-lite"/>
    </source>
</evidence>
<keyword evidence="1" id="KW-0539">Nucleus</keyword>
<evidence type="ECO:0008006" key="7">
    <source>
        <dbReference type="Google" id="ProtNLM"/>
    </source>
</evidence>
<dbReference type="SMART" id="SM00595">
    <property type="entry name" value="MADF"/>
    <property type="match status" value="1"/>
</dbReference>
<reference evidence="5 6" key="1">
    <citation type="journal article" date="2021" name="BMC Biol.">
        <title>Horizontally acquired antibacterial genes associated with adaptive radiation of ladybird beetles.</title>
        <authorList>
            <person name="Li H.S."/>
            <person name="Tang X.F."/>
            <person name="Huang Y.H."/>
            <person name="Xu Z.Y."/>
            <person name="Chen M.L."/>
            <person name="Du X.Y."/>
            <person name="Qiu B.Y."/>
            <person name="Chen P.T."/>
            <person name="Zhang W."/>
            <person name="Slipinski A."/>
            <person name="Escalona H.E."/>
            <person name="Waterhouse R.M."/>
            <person name="Zwick A."/>
            <person name="Pang H."/>
        </authorList>
    </citation>
    <scope>NUCLEOTIDE SEQUENCE [LARGE SCALE GENOMIC DNA]</scope>
    <source>
        <strain evidence="5">SYSU2018</strain>
    </source>
</reference>
<dbReference type="InterPro" id="IPR004210">
    <property type="entry name" value="BESS_motif"/>
</dbReference>
<dbReference type="Proteomes" id="UP001516400">
    <property type="component" value="Unassembled WGS sequence"/>
</dbReference>
<evidence type="ECO:0000313" key="6">
    <source>
        <dbReference type="Proteomes" id="UP001516400"/>
    </source>
</evidence>
<feature type="compositionally biased region" description="Polar residues" evidence="2">
    <location>
        <begin position="148"/>
        <end position="174"/>
    </location>
</feature>
<dbReference type="InterPro" id="IPR039353">
    <property type="entry name" value="TF_Adf1"/>
</dbReference>
<dbReference type="PROSITE" id="PS51031">
    <property type="entry name" value="BESS"/>
    <property type="match status" value="1"/>
</dbReference>
<dbReference type="PROSITE" id="PS51029">
    <property type="entry name" value="MADF"/>
    <property type="match status" value="1"/>
</dbReference>
<accession>A0ABD2N3A6</accession>
<dbReference type="Pfam" id="PF02944">
    <property type="entry name" value="BESS"/>
    <property type="match status" value="1"/>
</dbReference>
<feature type="domain" description="BESS" evidence="4">
    <location>
        <begin position="199"/>
        <end position="238"/>
    </location>
</feature>
<dbReference type="GO" id="GO:0005634">
    <property type="term" value="C:nucleus"/>
    <property type="evidence" value="ECO:0007669"/>
    <property type="project" value="UniProtKB-SubCell"/>
</dbReference>
<sequence length="243" mass="28728">MKPEELIKTIENYPCLWDREDDDYKNCSKKEQSWQEIGRLLYGGWDDMDSKKRKELVTSAKSRWRSMRDQYVKCLHNIKSGGWLAQKKRKYQYFEELEFLRNSVQRKRTSDNFDELLKEENRSEEDYYEISESDPAETATQPEYLYTKQPSFEPSDAQSFDTEHSLSQPPFQSSASQKFDVVSEVGTSQVRQSCPTGEEDSDRMFLLSFLPSIKGLTEAEKWSFKQHMISFFVNLRIPPNQQQ</sequence>
<feature type="region of interest" description="Disordered" evidence="2">
    <location>
        <begin position="118"/>
        <end position="174"/>
    </location>
</feature>
<comment type="subcellular location">
    <subcellularLocation>
        <location evidence="1">Nucleus</location>
    </subcellularLocation>
</comment>
<evidence type="ECO:0000313" key="5">
    <source>
        <dbReference type="EMBL" id="KAL3273168.1"/>
    </source>
</evidence>
<dbReference type="InterPro" id="IPR006578">
    <property type="entry name" value="MADF-dom"/>
</dbReference>
<comment type="caution">
    <text evidence="5">The sequence shown here is derived from an EMBL/GenBank/DDBJ whole genome shotgun (WGS) entry which is preliminary data.</text>
</comment>
<dbReference type="Pfam" id="PF10545">
    <property type="entry name" value="MADF_DNA_bdg"/>
    <property type="match status" value="1"/>
</dbReference>
<evidence type="ECO:0000259" key="4">
    <source>
        <dbReference type="PROSITE" id="PS51031"/>
    </source>
</evidence>